<evidence type="ECO:0000313" key="7">
    <source>
        <dbReference type="Proteomes" id="UP000006437"/>
    </source>
</evidence>
<dbReference type="BioCyc" id="EBAC796937-HMP:GMGH-1816-MONOMER"/>
<sequence>MKIKKIFFRLLVIVGIIFIIIPFYNNYKIKQNMNEATISVDDMPADELKKNDEQVLKNEYFDFSKIKEISPTSTFLGAENIDKSLFIGQIVIPSVDMNLTIFKGATDNNLLAGVATMKPDDKMGENNFTLAGHYNKDKSILFGSLMDVKIDDIIKITDKNKIYEYRVYETKTVDDTAIYMIKNEEAQKRGNPIISLMTCYYSSKTGKRYFVLGDLVKTYPYDKKLMESDTPEKS</sequence>
<dbReference type="PATRIC" id="fig|796937.3.peg.1005"/>
<dbReference type="CDD" id="cd06165">
    <property type="entry name" value="Sortase_A"/>
    <property type="match status" value="1"/>
</dbReference>
<keyword evidence="5" id="KW-0812">Transmembrane</keyword>
<dbReference type="InterPro" id="IPR005754">
    <property type="entry name" value="Sortase"/>
</dbReference>
<evidence type="ECO:0000256" key="1">
    <source>
        <dbReference type="ARBA" id="ARBA00022670"/>
    </source>
</evidence>
<feature type="active site" description="Acyl-thioester intermediate" evidence="4">
    <location>
        <position position="199"/>
    </location>
</feature>
<name>G9X057_9FIRM</name>
<dbReference type="InterPro" id="IPR042007">
    <property type="entry name" value="Sortase_A"/>
</dbReference>
<evidence type="ECO:0000256" key="4">
    <source>
        <dbReference type="PIRSR" id="PIRSR605754-1"/>
    </source>
</evidence>
<accession>G9X057</accession>
<evidence type="ECO:0000256" key="3">
    <source>
        <dbReference type="ARBA" id="ARBA00022807"/>
    </source>
</evidence>
<dbReference type="EMBL" id="AFZE01000011">
    <property type="protein sequence ID" value="EHL15562.1"/>
    <property type="molecule type" value="Genomic_DNA"/>
</dbReference>
<dbReference type="Pfam" id="PF04203">
    <property type="entry name" value="Sortase"/>
    <property type="match status" value="1"/>
</dbReference>
<evidence type="ECO:0000256" key="2">
    <source>
        <dbReference type="ARBA" id="ARBA00022801"/>
    </source>
</evidence>
<dbReference type="AlphaFoldDB" id="G9X057"/>
<dbReference type="Gene3D" id="2.40.260.10">
    <property type="entry name" value="Sortase"/>
    <property type="match status" value="1"/>
</dbReference>
<keyword evidence="5" id="KW-0472">Membrane</keyword>
<dbReference type="RefSeq" id="WP_009526037.1">
    <property type="nucleotide sequence ID" value="NZ_JH414560.1"/>
</dbReference>
<keyword evidence="1" id="KW-0645">Protease</keyword>
<dbReference type="GO" id="GO:0006508">
    <property type="term" value="P:proteolysis"/>
    <property type="evidence" value="ECO:0007669"/>
    <property type="project" value="UniProtKB-KW"/>
</dbReference>
<feature type="active site" description="Proton donor/acceptor" evidence="4">
    <location>
        <position position="133"/>
    </location>
</feature>
<evidence type="ECO:0000313" key="6">
    <source>
        <dbReference type="EMBL" id="EHL15562.1"/>
    </source>
</evidence>
<protein>
    <recommendedName>
        <fullName evidence="8">Sortase</fullName>
    </recommendedName>
</protein>
<feature type="transmembrane region" description="Helical" evidence="5">
    <location>
        <begin position="6"/>
        <end position="24"/>
    </location>
</feature>
<evidence type="ECO:0008006" key="8">
    <source>
        <dbReference type="Google" id="ProtNLM"/>
    </source>
</evidence>
<comment type="caution">
    <text evidence="6">The sequence shown here is derived from an EMBL/GenBank/DDBJ whole genome shotgun (WGS) entry which is preliminary data.</text>
</comment>
<evidence type="ECO:0000256" key="5">
    <source>
        <dbReference type="SAM" id="Phobius"/>
    </source>
</evidence>
<gene>
    <name evidence="6" type="ORF">HMPREF9629_01808</name>
</gene>
<dbReference type="GO" id="GO:0008234">
    <property type="term" value="F:cysteine-type peptidase activity"/>
    <property type="evidence" value="ECO:0007669"/>
    <property type="project" value="UniProtKB-KW"/>
</dbReference>
<dbReference type="HOGENOM" id="CLU_045680_4_1_9"/>
<dbReference type="NCBIfam" id="TIGR01076">
    <property type="entry name" value="sortase_fam"/>
    <property type="match status" value="1"/>
</dbReference>
<keyword evidence="5" id="KW-1133">Transmembrane helix</keyword>
<organism evidence="6 7">
    <name type="scientific">Peptoanaerobacter stomatis</name>
    <dbReference type="NCBI Taxonomy" id="796937"/>
    <lineage>
        <taxon>Bacteria</taxon>
        <taxon>Bacillati</taxon>
        <taxon>Bacillota</taxon>
        <taxon>Clostridia</taxon>
        <taxon>Peptostreptococcales</taxon>
        <taxon>Filifactoraceae</taxon>
        <taxon>Peptoanaerobacter</taxon>
    </lineage>
</organism>
<proteinExistence type="predicted"/>
<keyword evidence="2" id="KW-0378">Hydrolase</keyword>
<dbReference type="InterPro" id="IPR023365">
    <property type="entry name" value="Sortase_dom-sf"/>
</dbReference>
<reference evidence="6 7" key="1">
    <citation type="submission" date="2011-08" db="EMBL/GenBank/DDBJ databases">
        <title>The Genome Sequence of Eubacteriaceae bacterium ACC19a.</title>
        <authorList>
            <consortium name="The Broad Institute Genome Sequencing Platform"/>
            <person name="Earl A."/>
            <person name="Ward D."/>
            <person name="Feldgarden M."/>
            <person name="Gevers D."/>
            <person name="Sizova M."/>
            <person name="Hazen A."/>
            <person name="Epstein S."/>
            <person name="Young S.K."/>
            <person name="Zeng Q."/>
            <person name="Gargeya S."/>
            <person name="Fitzgerald M."/>
            <person name="Haas B."/>
            <person name="Abouelleil A."/>
            <person name="Alvarado L."/>
            <person name="Arachchi H.M."/>
            <person name="Berlin A."/>
            <person name="Brown A."/>
            <person name="Chapman S.B."/>
            <person name="Chen Z."/>
            <person name="Dunbar C."/>
            <person name="Freedman E."/>
            <person name="Gearin G."/>
            <person name="Gellesch M."/>
            <person name="Goldberg J."/>
            <person name="Griggs A."/>
            <person name="Gujja S."/>
            <person name="Heiman D."/>
            <person name="Howarth C."/>
            <person name="Larson L."/>
            <person name="Lui A."/>
            <person name="MacDonald P.J.P."/>
            <person name="Montmayeur A."/>
            <person name="Murphy C."/>
            <person name="Neiman D."/>
            <person name="Pearson M."/>
            <person name="Priest M."/>
            <person name="Roberts A."/>
            <person name="Saif S."/>
            <person name="Shea T."/>
            <person name="Shenoy N."/>
            <person name="Sisk P."/>
            <person name="Stolte C."/>
            <person name="Sykes S."/>
            <person name="Wortman J."/>
            <person name="Nusbaum C."/>
            <person name="Birren B."/>
        </authorList>
    </citation>
    <scope>NUCLEOTIDE SEQUENCE [LARGE SCALE GENOMIC DNA]</scope>
    <source>
        <strain evidence="6 7">ACC19a</strain>
    </source>
</reference>
<dbReference type="Proteomes" id="UP000006437">
    <property type="component" value="Unassembled WGS sequence"/>
</dbReference>
<dbReference type="SUPFAM" id="SSF63817">
    <property type="entry name" value="Sortase"/>
    <property type="match status" value="1"/>
</dbReference>
<keyword evidence="3" id="KW-0788">Thiol protease</keyword>